<sequence>MSTVGLMLGAKIQLAPGRGHHRCILLYCDSIMTSTISFGDANAGFQAGVIHGDVHHHPPHERPETPPSPSAHIPFRRDANFVDRGTLLDQIRQQCSAPASRVALVGLGGVGKSQLAIEHCYRTAEQSPETWVFWAHASNAARLVQSFRDIADQAKVRGRNDLRADVFKLVHDWLRDEKHGKWLLVVDNADDADVLSQLPSSSKDASLHDLSSYLPPSRHGSVLVTSRTKQAASRLVEKSDIIQIEPMDDAGARALLNKKLGDTVNKDGMADLAAALEYMPLALVQAAAYIQKRAPRCSVRQYLEEFEKSDKKKTSLLDYEAGNLRRDGEARNSIIITWQISFDHIRSARQSAADLLSLMSFFDRQGIPEALLRGQGGTGEGHARLRTDEKSDEESEEEDSASEDSIDDGFEDDVSTLRDYCFISVAADVATFEMHRLVQLATQKWLKGQGQLERWKQQFIANLCAEFPTGHYENWGKCQTLLPHAASALAQKPKNEESLMKWALLLYNAAWYVWQRGSVGEVEEMSTRSMKARIRLFGKESAETLSSMAMLGLAKTLKGQWKEAEELEVQVMETSKRVLGEEHPDTLISMGNLASTYWNQGRRKEAEELEVQVIEARKRVLGEEHPHTLISMGNLALTYWNQGRWKEAEELGVQVMETFKRVLGEEHPHTLASMGNLALTYWNQGQWKKAEELEVQVIETRKRVLREEHPDTLASMGNLALTYRNQGQRKKAEELDVQVIEARKRVLGEEHPDTLISMGNLALTYWNQGRWKEAEELGVQVIEARKRVLGEEHPHTLASMGNLASTYRNQGRWKEAEELGVQVMETFKRVLGEEHPDTLMATGNLAFTLKSQSHNKEAISLMEACFQQRKQILGDHHPDTESSLEALNKWQMEDMKIGH</sequence>
<gene>
    <name evidence="2" type="ORF">BU26DRAFT_604147</name>
</gene>
<feature type="region of interest" description="Disordered" evidence="1">
    <location>
        <begin position="371"/>
        <end position="409"/>
    </location>
</feature>
<feature type="compositionally biased region" description="Basic and acidic residues" evidence="1">
    <location>
        <begin position="52"/>
        <end position="64"/>
    </location>
</feature>
<dbReference type="PANTHER" id="PTHR46082:SF6">
    <property type="entry name" value="AAA+ ATPASE DOMAIN-CONTAINING PROTEIN-RELATED"/>
    <property type="match status" value="1"/>
</dbReference>
<dbReference type="InterPro" id="IPR011990">
    <property type="entry name" value="TPR-like_helical_dom_sf"/>
</dbReference>
<dbReference type="InterPro" id="IPR019734">
    <property type="entry name" value="TPR_rpt"/>
</dbReference>
<reference evidence="2" key="1">
    <citation type="journal article" date="2020" name="Stud. Mycol.">
        <title>101 Dothideomycetes genomes: a test case for predicting lifestyles and emergence of pathogens.</title>
        <authorList>
            <person name="Haridas S."/>
            <person name="Albert R."/>
            <person name="Binder M."/>
            <person name="Bloem J."/>
            <person name="Labutti K."/>
            <person name="Salamov A."/>
            <person name="Andreopoulos B."/>
            <person name="Baker S."/>
            <person name="Barry K."/>
            <person name="Bills G."/>
            <person name="Bluhm B."/>
            <person name="Cannon C."/>
            <person name="Castanera R."/>
            <person name="Culley D."/>
            <person name="Daum C."/>
            <person name="Ezra D."/>
            <person name="Gonzalez J."/>
            <person name="Henrissat B."/>
            <person name="Kuo A."/>
            <person name="Liang C."/>
            <person name="Lipzen A."/>
            <person name="Lutzoni F."/>
            <person name="Magnuson J."/>
            <person name="Mondo S."/>
            <person name="Nolan M."/>
            <person name="Ohm R."/>
            <person name="Pangilinan J."/>
            <person name="Park H.-J."/>
            <person name="Ramirez L."/>
            <person name="Alfaro M."/>
            <person name="Sun H."/>
            <person name="Tritt A."/>
            <person name="Yoshinaga Y."/>
            <person name="Zwiers L.-H."/>
            <person name="Turgeon B."/>
            <person name="Goodwin S."/>
            <person name="Spatafora J."/>
            <person name="Crous P."/>
            <person name="Grigoriev I."/>
        </authorList>
    </citation>
    <scope>NUCLEOTIDE SEQUENCE</scope>
    <source>
        <strain evidence="2">CBS 122368</strain>
    </source>
</reference>
<feature type="region of interest" description="Disordered" evidence="1">
    <location>
        <begin position="51"/>
        <end position="73"/>
    </location>
</feature>
<dbReference type="AlphaFoldDB" id="A0A6A6IIG9"/>
<dbReference type="OrthoDB" id="20872at2759"/>
<dbReference type="NCBIfam" id="NF040586">
    <property type="entry name" value="FxSxx_TPR"/>
    <property type="match status" value="1"/>
</dbReference>
<dbReference type="EMBL" id="ML987194">
    <property type="protein sequence ID" value="KAF2249838.1"/>
    <property type="molecule type" value="Genomic_DNA"/>
</dbReference>
<dbReference type="Pfam" id="PF13374">
    <property type="entry name" value="TPR_10"/>
    <property type="match status" value="4"/>
</dbReference>
<organism evidence="2 3">
    <name type="scientific">Trematosphaeria pertusa</name>
    <dbReference type="NCBI Taxonomy" id="390896"/>
    <lineage>
        <taxon>Eukaryota</taxon>
        <taxon>Fungi</taxon>
        <taxon>Dikarya</taxon>
        <taxon>Ascomycota</taxon>
        <taxon>Pezizomycotina</taxon>
        <taxon>Dothideomycetes</taxon>
        <taxon>Pleosporomycetidae</taxon>
        <taxon>Pleosporales</taxon>
        <taxon>Massarineae</taxon>
        <taxon>Trematosphaeriaceae</taxon>
        <taxon>Trematosphaeria</taxon>
    </lineage>
</organism>
<keyword evidence="3" id="KW-1185">Reference proteome</keyword>
<dbReference type="RefSeq" id="XP_033684842.1">
    <property type="nucleotide sequence ID" value="XM_033835495.1"/>
</dbReference>
<dbReference type="PRINTS" id="PR00381">
    <property type="entry name" value="KINESINLIGHT"/>
</dbReference>
<dbReference type="GeneID" id="54588825"/>
<accession>A0A6A6IIG9</accession>
<dbReference type="SUPFAM" id="SSF48452">
    <property type="entry name" value="TPR-like"/>
    <property type="match status" value="3"/>
</dbReference>
<dbReference type="PANTHER" id="PTHR46082">
    <property type="entry name" value="ATP/GTP-BINDING PROTEIN-RELATED"/>
    <property type="match status" value="1"/>
</dbReference>
<dbReference type="Proteomes" id="UP000800094">
    <property type="component" value="Unassembled WGS sequence"/>
</dbReference>
<dbReference type="InterPro" id="IPR053137">
    <property type="entry name" value="NLR-like"/>
</dbReference>
<dbReference type="InterPro" id="IPR027417">
    <property type="entry name" value="P-loop_NTPase"/>
</dbReference>
<dbReference type="Pfam" id="PF13424">
    <property type="entry name" value="TPR_12"/>
    <property type="match status" value="2"/>
</dbReference>
<proteinExistence type="predicted"/>
<dbReference type="Gene3D" id="3.40.50.300">
    <property type="entry name" value="P-loop containing nucleotide triphosphate hydrolases"/>
    <property type="match status" value="1"/>
</dbReference>
<protein>
    <submittedName>
        <fullName evidence="2">TPR-like protein</fullName>
    </submittedName>
</protein>
<dbReference type="SUPFAM" id="SSF52540">
    <property type="entry name" value="P-loop containing nucleoside triphosphate hydrolases"/>
    <property type="match status" value="1"/>
</dbReference>
<dbReference type="Gene3D" id="1.25.40.10">
    <property type="entry name" value="Tetratricopeptide repeat domain"/>
    <property type="match status" value="2"/>
</dbReference>
<name>A0A6A6IIG9_9PLEO</name>
<feature type="compositionally biased region" description="Acidic residues" evidence="1">
    <location>
        <begin position="390"/>
        <end position="409"/>
    </location>
</feature>
<evidence type="ECO:0000313" key="3">
    <source>
        <dbReference type="Proteomes" id="UP000800094"/>
    </source>
</evidence>
<dbReference type="SMART" id="SM00028">
    <property type="entry name" value="TPR"/>
    <property type="match status" value="6"/>
</dbReference>
<evidence type="ECO:0000256" key="1">
    <source>
        <dbReference type="SAM" id="MobiDB-lite"/>
    </source>
</evidence>
<evidence type="ECO:0000313" key="2">
    <source>
        <dbReference type="EMBL" id="KAF2249838.1"/>
    </source>
</evidence>